<protein>
    <submittedName>
        <fullName evidence="2">Uncharacterized protein</fullName>
    </submittedName>
</protein>
<evidence type="ECO:0000313" key="3">
    <source>
        <dbReference type="Proteomes" id="UP000801492"/>
    </source>
</evidence>
<organism evidence="2 3">
    <name type="scientific">Ignelater luminosus</name>
    <name type="common">Cucubano</name>
    <name type="synonym">Pyrophorus luminosus</name>
    <dbReference type="NCBI Taxonomy" id="2038154"/>
    <lineage>
        <taxon>Eukaryota</taxon>
        <taxon>Metazoa</taxon>
        <taxon>Ecdysozoa</taxon>
        <taxon>Arthropoda</taxon>
        <taxon>Hexapoda</taxon>
        <taxon>Insecta</taxon>
        <taxon>Pterygota</taxon>
        <taxon>Neoptera</taxon>
        <taxon>Endopterygota</taxon>
        <taxon>Coleoptera</taxon>
        <taxon>Polyphaga</taxon>
        <taxon>Elateriformia</taxon>
        <taxon>Elateroidea</taxon>
        <taxon>Elateridae</taxon>
        <taxon>Agrypninae</taxon>
        <taxon>Pyrophorini</taxon>
        <taxon>Ignelater</taxon>
    </lineage>
</organism>
<feature type="region of interest" description="Disordered" evidence="1">
    <location>
        <begin position="46"/>
        <end position="91"/>
    </location>
</feature>
<evidence type="ECO:0000256" key="1">
    <source>
        <dbReference type="SAM" id="MobiDB-lite"/>
    </source>
</evidence>
<keyword evidence="3" id="KW-1185">Reference proteome</keyword>
<proteinExistence type="predicted"/>
<dbReference type="AlphaFoldDB" id="A0A8K0G7Q1"/>
<dbReference type="EMBL" id="VTPC01069691">
    <property type="protein sequence ID" value="KAF2889199.1"/>
    <property type="molecule type" value="Genomic_DNA"/>
</dbReference>
<reference evidence="2" key="1">
    <citation type="submission" date="2019-08" db="EMBL/GenBank/DDBJ databases">
        <title>The genome of the North American firefly Photinus pyralis.</title>
        <authorList>
            <consortium name="Photinus pyralis genome working group"/>
            <person name="Fallon T.R."/>
            <person name="Sander Lower S.E."/>
            <person name="Weng J.-K."/>
        </authorList>
    </citation>
    <scope>NUCLEOTIDE SEQUENCE</scope>
    <source>
        <strain evidence="2">TRF0915ILg1</strain>
        <tissue evidence="2">Whole body</tissue>
    </source>
</reference>
<dbReference type="SUPFAM" id="SSF57903">
    <property type="entry name" value="FYVE/PHD zinc finger"/>
    <property type="match status" value="1"/>
</dbReference>
<dbReference type="InterPro" id="IPR011011">
    <property type="entry name" value="Znf_FYVE_PHD"/>
</dbReference>
<evidence type="ECO:0000313" key="2">
    <source>
        <dbReference type="EMBL" id="KAF2889199.1"/>
    </source>
</evidence>
<accession>A0A8K0G7Q1</accession>
<dbReference type="Proteomes" id="UP000801492">
    <property type="component" value="Unassembled WGS sequence"/>
</dbReference>
<feature type="compositionally biased region" description="Basic and acidic residues" evidence="1">
    <location>
        <begin position="47"/>
        <end position="63"/>
    </location>
</feature>
<name>A0A8K0G7Q1_IGNLU</name>
<feature type="compositionally biased region" description="Basic and acidic residues" evidence="1">
    <location>
        <begin position="80"/>
        <end position="91"/>
    </location>
</feature>
<sequence length="140" mass="16066">MAKYSFTSARIFNADERQALPIKTTSRKVVRANRKKQHADIFVSTPNKDELEKKENKKQEQQTRIKVRNYQKASKMAKTVSRETDDVCSSDEKSEAEVNKEVYLVCDKFGKNEIWLRCTLYGQWAHKACTNAISAPSNCG</sequence>
<comment type="caution">
    <text evidence="2">The sequence shown here is derived from an EMBL/GenBank/DDBJ whole genome shotgun (WGS) entry which is preliminary data.</text>
</comment>
<gene>
    <name evidence="2" type="ORF">ILUMI_16974</name>
</gene>